<organism evidence="1 2">
    <name type="scientific">Aromatoleum tolulyticum</name>
    <dbReference type="NCBI Taxonomy" id="34027"/>
    <lineage>
        <taxon>Bacteria</taxon>
        <taxon>Pseudomonadati</taxon>
        <taxon>Pseudomonadota</taxon>
        <taxon>Betaproteobacteria</taxon>
        <taxon>Rhodocyclales</taxon>
        <taxon>Rhodocyclaceae</taxon>
        <taxon>Aromatoleum</taxon>
    </lineage>
</organism>
<reference evidence="2" key="1">
    <citation type="submission" date="2017-01" db="EMBL/GenBank/DDBJ databases">
        <authorList>
            <person name="Varghese N."/>
            <person name="Submissions S."/>
        </authorList>
    </citation>
    <scope>NUCLEOTIDE SEQUENCE [LARGE SCALE GENOMIC DNA]</scope>
    <source>
        <strain evidence="2">ATCC 51758</strain>
    </source>
</reference>
<dbReference type="STRING" id="34027.SAMN05421829_11911"/>
<dbReference type="AlphaFoldDB" id="A0A1N7BQJ1"/>
<dbReference type="EMBL" id="FTMD01000019">
    <property type="protein sequence ID" value="SIR53641.1"/>
    <property type="molecule type" value="Genomic_DNA"/>
</dbReference>
<dbReference type="Proteomes" id="UP000186819">
    <property type="component" value="Unassembled WGS sequence"/>
</dbReference>
<accession>A0A1N7BQJ1</accession>
<proteinExistence type="predicted"/>
<name>A0A1N7BQJ1_9RHOO</name>
<protein>
    <submittedName>
        <fullName evidence="1">Uncharacterized protein</fullName>
    </submittedName>
</protein>
<evidence type="ECO:0000313" key="2">
    <source>
        <dbReference type="Proteomes" id="UP000186819"/>
    </source>
</evidence>
<gene>
    <name evidence="1" type="ORF">SAMN05421829_11911</name>
</gene>
<sequence>MLRLSQSQSGTSMPQVQGESISFVRHTMIRAIVALLLLTAFGANSADIALALRLPASANSVEKFVPSGWEIESKVSGDLNHDGKADTAIVLRKMDQTLFIDGRNGNPRILAVMFSSPAGHYDLISHSKTLIPADDDPLMEDRFSGIDIRKGNLYVAYHYWASAGSWYTGNATLTFRFQEECFRLIGYDANFMHRASLDESNTSINYVTGKEIRTTAGNEDRRRRTSVKSNDPKPLRCMREIGNEFW</sequence>
<keyword evidence="2" id="KW-1185">Reference proteome</keyword>
<evidence type="ECO:0000313" key="1">
    <source>
        <dbReference type="EMBL" id="SIR53641.1"/>
    </source>
</evidence>